<dbReference type="Proteomes" id="UP000321089">
    <property type="component" value="Unassembled WGS sequence"/>
</dbReference>
<protein>
    <recommendedName>
        <fullName evidence="5">XRE family transcriptional regulator</fullName>
    </recommendedName>
</protein>
<reference evidence="2 4" key="2">
    <citation type="submission" date="2020-01" db="EMBL/GenBank/DDBJ databases">
        <title>Genome sequence of a 1,3-propanediol producer, Clostridium butyricum S3.</title>
        <authorList>
            <person name="Zhou J."/>
        </authorList>
    </citation>
    <scope>NUCLEOTIDE SEQUENCE [LARGE SCALE GENOMIC DNA]</scope>
    <source>
        <strain evidence="2 4">S3</strain>
    </source>
</reference>
<dbReference type="EMBL" id="WOFV02000007">
    <property type="protein sequence ID" value="NAS17079.1"/>
    <property type="molecule type" value="Genomic_DNA"/>
</dbReference>
<comment type="caution">
    <text evidence="1">The sequence shown here is derived from an EMBL/GenBank/DDBJ whole genome shotgun (WGS) entry which is preliminary data.</text>
</comment>
<evidence type="ECO:0000313" key="2">
    <source>
        <dbReference type="EMBL" id="NAS17079.1"/>
    </source>
</evidence>
<evidence type="ECO:0000313" key="3">
    <source>
        <dbReference type="Proteomes" id="UP000321089"/>
    </source>
</evidence>
<evidence type="ECO:0000313" key="4">
    <source>
        <dbReference type="Proteomes" id="UP000474042"/>
    </source>
</evidence>
<organism evidence="1 3">
    <name type="scientific">Clostridium butyricum</name>
    <dbReference type="NCBI Taxonomy" id="1492"/>
    <lineage>
        <taxon>Bacteria</taxon>
        <taxon>Bacillati</taxon>
        <taxon>Bacillota</taxon>
        <taxon>Clostridia</taxon>
        <taxon>Eubacteriales</taxon>
        <taxon>Clostridiaceae</taxon>
        <taxon>Clostridium</taxon>
    </lineage>
</organism>
<proteinExistence type="predicted"/>
<dbReference type="EMBL" id="BKBC01000059">
    <property type="protein sequence ID" value="GEQ22763.1"/>
    <property type="molecule type" value="Genomic_DNA"/>
</dbReference>
<evidence type="ECO:0008006" key="5">
    <source>
        <dbReference type="Google" id="ProtNLM"/>
    </source>
</evidence>
<gene>
    <name evidence="1" type="ORF">CBU02nite_32690</name>
    <name evidence="2" type="ORF">GND98_004140</name>
</gene>
<dbReference type="RefSeq" id="WP_146869070.1">
    <property type="nucleotide sequence ID" value="NZ_BKBC01000059.1"/>
</dbReference>
<dbReference type="AlphaFoldDB" id="A0A512TRN0"/>
<name>A0A512TRN0_CLOBU</name>
<dbReference type="Proteomes" id="UP000474042">
    <property type="component" value="Unassembled WGS sequence"/>
</dbReference>
<evidence type="ECO:0000313" key="1">
    <source>
        <dbReference type="EMBL" id="GEQ22763.1"/>
    </source>
</evidence>
<reference evidence="1 3" key="1">
    <citation type="submission" date="2019-07" db="EMBL/GenBank/DDBJ databases">
        <title>Whole genome shotgun sequence of Clostridium butyricum NBRC 3858.</title>
        <authorList>
            <person name="Hosoyama A."/>
            <person name="Uohara A."/>
            <person name="Ohji S."/>
            <person name="Ichikawa N."/>
        </authorList>
    </citation>
    <scope>NUCLEOTIDE SEQUENCE [LARGE SCALE GENOMIC DNA]</scope>
    <source>
        <strain evidence="1 3">NBRC 3858</strain>
    </source>
</reference>
<sequence length="71" mass="8492">MYNNLEAEIIRKRVNKQEIAKEIGRTYNTLNLKIAGRYPFTYDEALTIQEKFFPECNLKELFKKVDFEKVS</sequence>
<accession>A0A512TRN0</accession>